<gene>
    <name evidence="1" type="ORF">HEB94_007124</name>
</gene>
<keyword evidence="2" id="KW-1185">Reference proteome</keyword>
<accession>A0A927RMK6</accession>
<reference evidence="1" key="1">
    <citation type="submission" date="2020-10" db="EMBL/GenBank/DDBJ databases">
        <title>Sequencing the genomes of 1000 actinobacteria strains.</title>
        <authorList>
            <person name="Klenk H.-P."/>
        </authorList>
    </citation>
    <scope>NUCLEOTIDE SEQUENCE</scope>
    <source>
        <strain evidence="1">DSM 45354</strain>
    </source>
</reference>
<protein>
    <submittedName>
        <fullName evidence="1">Uncharacterized protein</fullName>
    </submittedName>
</protein>
<proteinExistence type="predicted"/>
<evidence type="ECO:0000313" key="2">
    <source>
        <dbReference type="Proteomes" id="UP000638648"/>
    </source>
</evidence>
<dbReference type="AlphaFoldDB" id="A0A927RMK6"/>
<comment type="caution">
    <text evidence="1">The sequence shown here is derived from an EMBL/GenBank/DDBJ whole genome shotgun (WGS) entry which is preliminary data.</text>
</comment>
<sequence>MKLSNTVSASRAQRRPRLNCTTSSIANAYTTARRPMFAHSPAVSWPCATI</sequence>
<evidence type="ECO:0000313" key="1">
    <source>
        <dbReference type="EMBL" id="MBE1610276.1"/>
    </source>
</evidence>
<organism evidence="1 2">
    <name type="scientific">Actinopolymorpha pittospori</name>
    <dbReference type="NCBI Taxonomy" id="648752"/>
    <lineage>
        <taxon>Bacteria</taxon>
        <taxon>Bacillati</taxon>
        <taxon>Actinomycetota</taxon>
        <taxon>Actinomycetes</taxon>
        <taxon>Propionibacteriales</taxon>
        <taxon>Actinopolymorphaceae</taxon>
        <taxon>Actinopolymorpha</taxon>
    </lineage>
</organism>
<dbReference type="Proteomes" id="UP000638648">
    <property type="component" value="Unassembled WGS sequence"/>
</dbReference>
<name>A0A927RMK6_9ACTN</name>
<dbReference type="EMBL" id="JADBEM010000001">
    <property type="protein sequence ID" value="MBE1610276.1"/>
    <property type="molecule type" value="Genomic_DNA"/>
</dbReference>